<dbReference type="Pfam" id="PF03702">
    <property type="entry name" value="AnmK"/>
    <property type="match status" value="1"/>
</dbReference>
<feature type="region of interest" description="Disordered" evidence="1">
    <location>
        <begin position="74"/>
        <end position="98"/>
    </location>
</feature>
<feature type="transmembrane region" description="Helical" evidence="2">
    <location>
        <begin position="44"/>
        <end position="62"/>
    </location>
</feature>
<evidence type="ECO:0000256" key="1">
    <source>
        <dbReference type="SAM" id="MobiDB-lite"/>
    </source>
</evidence>
<organism evidence="3 4">
    <name type="scientific">Schizothecium vesticola</name>
    <dbReference type="NCBI Taxonomy" id="314040"/>
    <lineage>
        <taxon>Eukaryota</taxon>
        <taxon>Fungi</taxon>
        <taxon>Dikarya</taxon>
        <taxon>Ascomycota</taxon>
        <taxon>Pezizomycotina</taxon>
        <taxon>Sordariomycetes</taxon>
        <taxon>Sordariomycetidae</taxon>
        <taxon>Sordariales</taxon>
        <taxon>Schizotheciaceae</taxon>
        <taxon>Schizothecium</taxon>
    </lineage>
</organism>
<keyword evidence="4" id="KW-1185">Reference proteome</keyword>
<dbReference type="GO" id="GO:0005524">
    <property type="term" value="F:ATP binding"/>
    <property type="evidence" value="ECO:0007669"/>
    <property type="project" value="InterPro"/>
</dbReference>
<dbReference type="Gene3D" id="3.30.420.40">
    <property type="match status" value="2"/>
</dbReference>
<evidence type="ECO:0000313" key="4">
    <source>
        <dbReference type="Proteomes" id="UP001172155"/>
    </source>
</evidence>
<dbReference type="SUPFAM" id="SSF53067">
    <property type="entry name" value="Actin-like ATPase domain"/>
    <property type="match status" value="1"/>
</dbReference>
<sequence>MPAYHFWSDGARRHRRDGIYREWRKIKQPAVLLYLCSRRPEAETSIIIIIIIIITISMTLIACNTMPSLSTTSSNGLNGHGTNGAHTNGAYTDGNSRRRTDGSLDLTVLGMNSGTAMDGIDCALVRYRQASPTAPLHMEVLKYDEIPVPQRMKKPILQMLRETRTTPSAMSQLNVQLGQMFADAVHEFCAKHSVAIDSIDLIGSHGQTIWLLSMPKDGETRSAFCLGEGTIISALTGITTVTDFRQAEQAVGRQGAPLVALIDGLLLRHPIKTRLCQNIGGIANLCLIPADANGGVDAMVDWDCGPGNMFIDAAMRHYTDGAQEYDKDGGWGAQGTVNQQIVDDFLSNNSYINRAPPKTTGREVFGDNECADIISACETAGCSKYDTLATITRITAENIVRQYRTFLPRYGIDPDSIDEIFMCGGGAHNPNIMAYLRQALPNARICTLDETGVPADAKEAVSFAQQALEALLGRAALVPVNSDSLVPNCISGKIAPGKKWRALMGMCVAFGEAWEGDGSLPTVKEMVVDRPYTGWKP</sequence>
<keyword evidence="2" id="KW-0812">Transmembrane</keyword>
<dbReference type="AlphaFoldDB" id="A0AA40F7K2"/>
<dbReference type="PANTHER" id="PTHR30605">
    <property type="entry name" value="ANHYDRO-N-ACETYLMURAMIC ACID KINASE"/>
    <property type="match status" value="1"/>
</dbReference>
<accession>A0AA40F7K2</accession>
<dbReference type="GO" id="GO:0016773">
    <property type="term" value="F:phosphotransferase activity, alcohol group as acceptor"/>
    <property type="evidence" value="ECO:0007669"/>
    <property type="project" value="InterPro"/>
</dbReference>
<dbReference type="InterPro" id="IPR043129">
    <property type="entry name" value="ATPase_NBD"/>
</dbReference>
<reference evidence="3" key="1">
    <citation type="submission" date="2023-06" db="EMBL/GenBank/DDBJ databases">
        <title>Genome-scale phylogeny and comparative genomics of the fungal order Sordariales.</title>
        <authorList>
            <consortium name="Lawrence Berkeley National Laboratory"/>
            <person name="Hensen N."/>
            <person name="Bonometti L."/>
            <person name="Westerberg I."/>
            <person name="Brannstrom I.O."/>
            <person name="Guillou S."/>
            <person name="Cros-Aarteil S."/>
            <person name="Calhoun S."/>
            <person name="Haridas S."/>
            <person name="Kuo A."/>
            <person name="Mondo S."/>
            <person name="Pangilinan J."/>
            <person name="Riley R."/>
            <person name="LaButti K."/>
            <person name="Andreopoulos B."/>
            <person name="Lipzen A."/>
            <person name="Chen C."/>
            <person name="Yanf M."/>
            <person name="Daum C."/>
            <person name="Ng V."/>
            <person name="Clum A."/>
            <person name="Steindorff A."/>
            <person name="Ohm R."/>
            <person name="Martin F."/>
            <person name="Silar P."/>
            <person name="Natvig D."/>
            <person name="Lalanne C."/>
            <person name="Gautier V."/>
            <person name="Ament-velasquez S.L."/>
            <person name="Kruys A."/>
            <person name="Hutchinson M.I."/>
            <person name="Powell A.J."/>
            <person name="Barry K."/>
            <person name="Miller A.N."/>
            <person name="Grigoriev I.V."/>
            <person name="Debuchy R."/>
            <person name="Gladieux P."/>
            <person name="Thoren M.H."/>
            <person name="Johannesson H."/>
        </authorList>
    </citation>
    <scope>NUCLEOTIDE SEQUENCE</scope>
    <source>
        <strain evidence="3">SMH3187-1</strain>
    </source>
</reference>
<dbReference type="PANTHER" id="PTHR30605:SF0">
    <property type="entry name" value="ANHYDRO-N-ACETYLMURAMIC ACID KINASE"/>
    <property type="match status" value="1"/>
</dbReference>
<gene>
    <name evidence="3" type="ORF">B0T18DRAFT_395200</name>
</gene>
<evidence type="ECO:0000256" key="2">
    <source>
        <dbReference type="SAM" id="Phobius"/>
    </source>
</evidence>
<name>A0AA40F7K2_9PEZI</name>
<evidence type="ECO:0008006" key="5">
    <source>
        <dbReference type="Google" id="ProtNLM"/>
    </source>
</evidence>
<comment type="caution">
    <text evidence="3">The sequence shown here is derived from an EMBL/GenBank/DDBJ whole genome shotgun (WGS) entry which is preliminary data.</text>
</comment>
<protein>
    <recommendedName>
        <fullName evidence="5">Anhydro-N-acetylmuramic acid kinase</fullName>
    </recommendedName>
</protein>
<proteinExistence type="predicted"/>
<dbReference type="InterPro" id="IPR005338">
    <property type="entry name" value="Anhydro_N_Ac-Mur_kinase"/>
</dbReference>
<evidence type="ECO:0000313" key="3">
    <source>
        <dbReference type="EMBL" id="KAK0752679.1"/>
    </source>
</evidence>
<keyword evidence="2" id="KW-0472">Membrane</keyword>
<dbReference type="EMBL" id="JAUKUD010000001">
    <property type="protein sequence ID" value="KAK0752679.1"/>
    <property type="molecule type" value="Genomic_DNA"/>
</dbReference>
<keyword evidence="2" id="KW-1133">Transmembrane helix</keyword>
<dbReference type="Proteomes" id="UP001172155">
    <property type="component" value="Unassembled WGS sequence"/>
</dbReference>
<dbReference type="GO" id="GO:0006040">
    <property type="term" value="P:amino sugar metabolic process"/>
    <property type="evidence" value="ECO:0007669"/>
    <property type="project" value="InterPro"/>
</dbReference>
<dbReference type="GO" id="GO:0009254">
    <property type="term" value="P:peptidoglycan turnover"/>
    <property type="evidence" value="ECO:0007669"/>
    <property type="project" value="InterPro"/>
</dbReference>